<dbReference type="RefSeq" id="WP_185624693.1">
    <property type="nucleotide sequence ID" value="NZ_JABGBW010000009.1"/>
</dbReference>
<reference evidence="7 8" key="1">
    <citation type="submission" date="2020-05" db="EMBL/GenBank/DDBJ databases">
        <title>Draft genome of xy-202 and genomic insight in genome of the genus Peptostreptococcus.</title>
        <authorList>
            <person name="Zhang Z."/>
        </authorList>
    </citation>
    <scope>NUCLEOTIDE SEQUENCE [LARGE SCALE GENOMIC DNA]</scope>
    <source>
        <strain evidence="7 8">DSM 27025</strain>
    </source>
</reference>
<evidence type="ECO:0000256" key="4">
    <source>
        <dbReference type="ARBA" id="ARBA00023163"/>
    </source>
</evidence>
<dbReference type="InterPro" id="IPR036388">
    <property type="entry name" value="WH-like_DNA-bd_sf"/>
</dbReference>
<organism evidence="7 8">
    <name type="scientific">Peptostreptococcus canis</name>
    <dbReference type="NCBI Taxonomy" id="1159213"/>
    <lineage>
        <taxon>Bacteria</taxon>
        <taxon>Bacillati</taxon>
        <taxon>Bacillota</taxon>
        <taxon>Clostridia</taxon>
        <taxon>Peptostreptococcales</taxon>
        <taxon>Peptostreptococcaceae</taxon>
        <taxon>Peptostreptococcus</taxon>
    </lineage>
</organism>
<dbReference type="InterPro" id="IPR014284">
    <property type="entry name" value="RNA_pol_sigma-70_dom"/>
</dbReference>
<dbReference type="Gene3D" id="1.10.1740.10">
    <property type="match status" value="1"/>
</dbReference>
<gene>
    <name evidence="7" type="ORF">HLB29_08270</name>
</gene>
<protein>
    <submittedName>
        <fullName evidence="7">Sigma-70 family RNA polymerase sigma factor</fullName>
    </submittedName>
</protein>
<sequence>MNFDEIYEKYFGRVYKFIRVKTLNSEESEDIAVKVFENVYRNIDRFCEEKGSMDIWIFSIARNEINSYYRSKNIQAISMDSIGEISDNSNSPEDILNKKIENKRLQQALEILNENERFVISCKYAAGLKNKEIGKLMGISSSNVGVVLFRSMKKLKKQLACDFENKNEDWRDRYEQV</sequence>
<dbReference type="Gene3D" id="1.10.10.10">
    <property type="entry name" value="Winged helix-like DNA-binding domain superfamily/Winged helix DNA-binding domain"/>
    <property type="match status" value="1"/>
</dbReference>
<proteinExistence type="inferred from homology"/>
<dbReference type="InterPro" id="IPR013249">
    <property type="entry name" value="RNA_pol_sigma70_r4_t2"/>
</dbReference>
<dbReference type="InterPro" id="IPR013325">
    <property type="entry name" value="RNA_pol_sigma_r2"/>
</dbReference>
<dbReference type="PANTHER" id="PTHR43133">
    <property type="entry name" value="RNA POLYMERASE ECF-TYPE SIGMA FACTO"/>
    <property type="match status" value="1"/>
</dbReference>
<keyword evidence="3" id="KW-0731">Sigma factor</keyword>
<evidence type="ECO:0000313" key="8">
    <source>
        <dbReference type="Proteomes" id="UP000713904"/>
    </source>
</evidence>
<evidence type="ECO:0000256" key="1">
    <source>
        <dbReference type="ARBA" id="ARBA00010641"/>
    </source>
</evidence>
<evidence type="ECO:0000256" key="2">
    <source>
        <dbReference type="ARBA" id="ARBA00023015"/>
    </source>
</evidence>
<dbReference type="EMBL" id="JABGBW010000009">
    <property type="protein sequence ID" value="MBC2576677.1"/>
    <property type="molecule type" value="Genomic_DNA"/>
</dbReference>
<comment type="similarity">
    <text evidence="1">Belongs to the sigma-70 factor family. ECF subfamily.</text>
</comment>
<dbReference type="Pfam" id="PF08281">
    <property type="entry name" value="Sigma70_r4_2"/>
    <property type="match status" value="1"/>
</dbReference>
<evidence type="ECO:0000259" key="5">
    <source>
        <dbReference type="Pfam" id="PF04542"/>
    </source>
</evidence>
<dbReference type="Proteomes" id="UP000713904">
    <property type="component" value="Unassembled WGS sequence"/>
</dbReference>
<evidence type="ECO:0000256" key="3">
    <source>
        <dbReference type="ARBA" id="ARBA00023082"/>
    </source>
</evidence>
<name>A0ABR6TMP1_9FIRM</name>
<dbReference type="PANTHER" id="PTHR43133:SF51">
    <property type="entry name" value="RNA POLYMERASE SIGMA FACTOR"/>
    <property type="match status" value="1"/>
</dbReference>
<dbReference type="SUPFAM" id="SSF88946">
    <property type="entry name" value="Sigma2 domain of RNA polymerase sigma factors"/>
    <property type="match status" value="1"/>
</dbReference>
<keyword evidence="2" id="KW-0805">Transcription regulation</keyword>
<keyword evidence="8" id="KW-1185">Reference proteome</keyword>
<accession>A0ABR6TMP1</accession>
<feature type="domain" description="RNA polymerase sigma-70 region 2" evidence="5">
    <location>
        <begin position="6"/>
        <end position="72"/>
    </location>
</feature>
<dbReference type="CDD" id="cd06171">
    <property type="entry name" value="Sigma70_r4"/>
    <property type="match status" value="1"/>
</dbReference>
<keyword evidence="4" id="KW-0804">Transcription</keyword>
<dbReference type="InterPro" id="IPR007627">
    <property type="entry name" value="RNA_pol_sigma70_r2"/>
</dbReference>
<feature type="domain" description="RNA polymerase sigma factor 70 region 4 type 2" evidence="6">
    <location>
        <begin position="104"/>
        <end position="155"/>
    </location>
</feature>
<dbReference type="Pfam" id="PF04542">
    <property type="entry name" value="Sigma70_r2"/>
    <property type="match status" value="1"/>
</dbReference>
<dbReference type="NCBIfam" id="TIGR02937">
    <property type="entry name" value="sigma70-ECF"/>
    <property type="match status" value="1"/>
</dbReference>
<evidence type="ECO:0000313" key="7">
    <source>
        <dbReference type="EMBL" id="MBC2576677.1"/>
    </source>
</evidence>
<evidence type="ECO:0000259" key="6">
    <source>
        <dbReference type="Pfam" id="PF08281"/>
    </source>
</evidence>
<comment type="caution">
    <text evidence="7">The sequence shown here is derived from an EMBL/GenBank/DDBJ whole genome shotgun (WGS) entry which is preliminary data.</text>
</comment>
<dbReference type="InterPro" id="IPR013324">
    <property type="entry name" value="RNA_pol_sigma_r3/r4-like"/>
</dbReference>
<dbReference type="InterPro" id="IPR039425">
    <property type="entry name" value="RNA_pol_sigma-70-like"/>
</dbReference>
<dbReference type="SUPFAM" id="SSF88659">
    <property type="entry name" value="Sigma3 and sigma4 domains of RNA polymerase sigma factors"/>
    <property type="match status" value="1"/>
</dbReference>